<feature type="domain" description="Nicotinate/nicotinamide phosphoribosyltransferase" evidence="9">
    <location>
        <begin position="181"/>
        <end position="447"/>
    </location>
</feature>
<dbReference type="Pfam" id="PF18127">
    <property type="entry name" value="NAMPT_N"/>
    <property type="match status" value="1"/>
</dbReference>
<dbReference type="AlphaFoldDB" id="A0A2S7IJE0"/>
<dbReference type="Pfam" id="PF04095">
    <property type="entry name" value="NAPRTase"/>
    <property type="match status" value="1"/>
</dbReference>
<comment type="caution">
    <text evidence="11">The sequence shown here is derived from an EMBL/GenBank/DDBJ whole genome shotgun (WGS) entry which is preliminary data.</text>
</comment>
<evidence type="ECO:0000256" key="6">
    <source>
        <dbReference type="ARBA" id="ARBA00035024"/>
    </source>
</evidence>
<organism evidence="11 12">
    <name type="scientific">Siphonobacter curvatus</name>
    <dbReference type="NCBI Taxonomy" id="2094562"/>
    <lineage>
        <taxon>Bacteria</taxon>
        <taxon>Pseudomonadati</taxon>
        <taxon>Bacteroidota</taxon>
        <taxon>Cytophagia</taxon>
        <taxon>Cytophagales</taxon>
        <taxon>Cytophagaceae</taxon>
        <taxon>Siphonobacter</taxon>
    </lineage>
</organism>
<name>A0A2S7IJE0_9BACT</name>
<dbReference type="Gene3D" id="3.20.20.70">
    <property type="entry name" value="Aldolase class I"/>
    <property type="match status" value="1"/>
</dbReference>
<gene>
    <name evidence="11" type="ORF">C5O19_17065</name>
</gene>
<dbReference type="OrthoDB" id="394882at2"/>
<dbReference type="EMBL" id="PTRA01000003">
    <property type="protein sequence ID" value="PQA56373.1"/>
    <property type="molecule type" value="Genomic_DNA"/>
</dbReference>
<comment type="catalytic activity">
    <reaction evidence="8">
        <text>beta-nicotinamide D-ribonucleotide + diphosphate = 5-phospho-alpha-D-ribose 1-diphosphate + nicotinamide + H(+)</text>
        <dbReference type="Rhea" id="RHEA:16149"/>
        <dbReference type="ChEBI" id="CHEBI:14649"/>
        <dbReference type="ChEBI" id="CHEBI:15378"/>
        <dbReference type="ChEBI" id="CHEBI:17154"/>
        <dbReference type="ChEBI" id="CHEBI:33019"/>
        <dbReference type="ChEBI" id="CHEBI:58017"/>
        <dbReference type="EC" id="2.4.2.12"/>
    </reaction>
    <physiologicalReaction direction="right-to-left" evidence="8">
        <dbReference type="Rhea" id="RHEA:16151"/>
    </physiologicalReaction>
</comment>
<accession>A0A2S7IJE0</accession>
<evidence type="ECO:0000256" key="7">
    <source>
        <dbReference type="ARBA" id="ARBA00035036"/>
    </source>
</evidence>
<dbReference type="NCBIfam" id="NF006629">
    <property type="entry name" value="PRK09198.1"/>
    <property type="match status" value="1"/>
</dbReference>
<evidence type="ECO:0000256" key="1">
    <source>
        <dbReference type="ARBA" id="ARBA00010897"/>
    </source>
</evidence>
<keyword evidence="4 11" id="KW-0808">Transferase</keyword>
<evidence type="ECO:0000256" key="2">
    <source>
        <dbReference type="ARBA" id="ARBA00022642"/>
    </source>
</evidence>
<evidence type="ECO:0000256" key="5">
    <source>
        <dbReference type="ARBA" id="ARBA00035007"/>
    </source>
</evidence>
<dbReference type="PIRSF" id="PIRSF005943">
    <property type="entry name" value="NMPRT"/>
    <property type="match status" value="1"/>
</dbReference>
<feature type="domain" description="Nicotinamide phosphoribosyltransferase N-terminal" evidence="10">
    <location>
        <begin position="6"/>
        <end position="68"/>
    </location>
</feature>
<dbReference type="PANTHER" id="PTHR43816:SF1">
    <property type="entry name" value="NICOTINAMIDE PHOSPHORIBOSYLTRANSFERASE"/>
    <property type="match status" value="1"/>
</dbReference>
<sequence length="495" mass="55460">MNPIHLSDGYKVDHRNQYPTGTELVYSNFTPRKSRIEGVDHVVFFGLQYFIKKYLLEEFEEQFFKKPKTEVVKKYQRRIENYLGKGAITYDHVEALHELGYLPLEIRALSEGTLTPFRVPMFTIQNTQPEFFWLTNFLETLLSCILWLPCTSATTAFHYRNLLDQYAEKTGGDTAFVPWQGHDFSFRGMAGLEAAELSGAAHLLSFTGTDTIPAIDFLETYYGANVDTELVGGSVPATEHSVMCMGTQSGEIDTFRRLINEIYPRGMVSIVSDTWDFWQVITEFMPELKEAILSREGKVVIRPDSGDPVLILCGDPAAPVGTPAYKGAVECLWETFGGTITATGYRLLDAHMGLIYGDSITLERCQTICQRLADKGFASTNVVFGIGSYTYQYVTRDTFGFAMKATYGVVNGEGRAIFKDPKTDDGTKRSAKGLIKVEGENGWVSGLSDEVSPEGATRGLLQTVFKDGKLLVEHRLADIRNRLQQQRKFLLQASN</sequence>
<dbReference type="EC" id="2.4.2.12" evidence="6"/>
<proteinExistence type="inferred from homology"/>
<keyword evidence="2" id="KW-0662">Pyridine nucleotide biosynthesis</keyword>
<keyword evidence="3 11" id="KW-0328">Glycosyltransferase</keyword>
<dbReference type="GO" id="GO:0009435">
    <property type="term" value="P:NAD+ biosynthetic process"/>
    <property type="evidence" value="ECO:0007669"/>
    <property type="project" value="InterPro"/>
</dbReference>
<comment type="pathway">
    <text evidence="5">Cofactor biosynthesis; NAD(+) biosynthesis; nicotinamide D-ribonucleotide from 5-phospho-alpha-D-ribose 1-diphosphate and nicotinamide: step 1/1.</text>
</comment>
<dbReference type="GO" id="GO:0047280">
    <property type="term" value="F:nicotinamide phosphoribosyltransferase activity"/>
    <property type="evidence" value="ECO:0007669"/>
    <property type="project" value="UniProtKB-EC"/>
</dbReference>
<evidence type="ECO:0000313" key="12">
    <source>
        <dbReference type="Proteomes" id="UP000239590"/>
    </source>
</evidence>
<evidence type="ECO:0000259" key="9">
    <source>
        <dbReference type="Pfam" id="PF04095"/>
    </source>
</evidence>
<dbReference type="InterPro" id="IPR036068">
    <property type="entry name" value="Nicotinate_pribotase-like_C"/>
</dbReference>
<keyword evidence="12" id="KW-1185">Reference proteome</keyword>
<dbReference type="SUPFAM" id="SSF51690">
    <property type="entry name" value="Nicotinate/Quinolinate PRTase C-terminal domain-like"/>
    <property type="match status" value="1"/>
</dbReference>
<dbReference type="RefSeq" id="WP_104714906.1">
    <property type="nucleotide sequence ID" value="NZ_PTRA01000003.1"/>
</dbReference>
<dbReference type="CDD" id="cd01569">
    <property type="entry name" value="PBEF_like"/>
    <property type="match status" value="1"/>
</dbReference>
<protein>
    <recommendedName>
        <fullName evidence="7">Nicotinamide phosphoribosyltransferase</fullName>
        <ecNumber evidence="6">2.4.2.12</ecNumber>
    </recommendedName>
</protein>
<dbReference type="InterPro" id="IPR013785">
    <property type="entry name" value="Aldolase_TIM"/>
</dbReference>
<dbReference type="PANTHER" id="PTHR43816">
    <property type="entry name" value="NICOTINAMIDE PHOSPHORIBOSYLTRANSFERASE"/>
    <property type="match status" value="1"/>
</dbReference>
<dbReference type="InterPro" id="IPR016471">
    <property type="entry name" value="Nicotinamide_PRibTrfase"/>
</dbReference>
<evidence type="ECO:0000259" key="10">
    <source>
        <dbReference type="Pfam" id="PF18127"/>
    </source>
</evidence>
<reference evidence="12" key="1">
    <citation type="submission" date="2018-02" db="EMBL/GenBank/DDBJ databases">
        <title>Genome sequencing of Solimonas sp. HR-BB.</title>
        <authorList>
            <person name="Lee Y."/>
            <person name="Jeon C.O."/>
        </authorList>
    </citation>
    <scope>NUCLEOTIDE SEQUENCE [LARGE SCALE GENOMIC DNA]</scope>
    <source>
        <strain evidence="12">HR-U</strain>
    </source>
</reference>
<evidence type="ECO:0000256" key="3">
    <source>
        <dbReference type="ARBA" id="ARBA00022676"/>
    </source>
</evidence>
<dbReference type="InterPro" id="IPR041525">
    <property type="entry name" value="N/Namide_PRibTrfase"/>
</dbReference>
<dbReference type="InterPro" id="IPR041529">
    <property type="entry name" value="DUF5598"/>
</dbReference>
<dbReference type="Proteomes" id="UP000239590">
    <property type="component" value="Unassembled WGS sequence"/>
</dbReference>
<comment type="similarity">
    <text evidence="1">Belongs to the NAPRTase family.</text>
</comment>
<evidence type="ECO:0000256" key="8">
    <source>
        <dbReference type="ARBA" id="ARBA00047835"/>
    </source>
</evidence>
<evidence type="ECO:0000313" key="11">
    <source>
        <dbReference type="EMBL" id="PQA56373.1"/>
    </source>
</evidence>
<evidence type="ECO:0000256" key="4">
    <source>
        <dbReference type="ARBA" id="ARBA00022679"/>
    </source>
</evidence>